<dbReference type="EMBL" id="KV015577">
    <property type="protein sequence ID" value="KZV20713.1"/>
    <property type="molecule type" value="Genomic_DNA"/>
</dbReference>
<evidence type="ECO:0000313" key="3">
    <source>
        <dbReference type="Proteomes" id="UP000250235"/>
    </source>
</evidence>
<proteinExistence type="predicted"/>
<dbReference type="Proteomes" id="UP000250235">
    <property type="component" value="Unassembled WGS sequence"/>
</dbReference>
<feature type="region of interest" description="Disordered" evidence="1">
    <location>
        <begin position="1"/>
        <end position="33"/>
    </location>
</feature>
<accession>A0A2Z7AG68</accession>
<feature type="compositionally biased region" description="Basic and acidic residues" evidence="1">
    <location>
        <begin position="8"/>
        <end position="18"/>
    </location>
</feature>
<gene>
    <name evidence="2" type="ORF">F511_09242</name>
</gene>
<evidence type="ECO:0000313" key="2">
    <source>
        <dbReference type="EMBL" id="KZV20713.1"/>
    </source>
</evidence>
<name>A0A2Z7AG68_9LAMI</name>
<feature type="compositionally biased region" description="Polar residues" evidence="1">
    <location>
        <begin position="189"/>
        <end position="200"/>
    </location>
</feature>
<evidence type="ECO:0000256" key="1">
    <source>
        <dbReference type="SAM" id="MobiDB-lite"/>
    </source>
</evidence>
<protein>
    <submittedName>
        <fullName evidence="2">Uncharacterized protein</fullName>
    </submittedName>
</protein>
<reference evidence="2 3" key="1">
    <citation type="journal article" date="2015" name="Proc. Natl. Acad. Sci. U.S.A.">
        <title>The resurrection genome of Boea hygrometrica: A blueprint for survival of dehydration.</title>
        <authorList>
            <person name="Xiao L."/>
            <person name="Yang G."/>
            <person name="Zhang L."/>
            <person name="Yang X."/>
            <person name="Zhao S."/>
            <person name="Ji Z."/>
            <person name="Zhou Q."/>
            <person name="Hu M."/>
            <person name="Wang Y."/>
            <person name="Chen M."/>
            <person name="Xu Y."/>
            <person name="Jin H."/>
            <person name="Xiao X."/>
            <person name="Hu G."/>
            <person name="Bao F."/>
            <person name="Hu Y."/>
            <person name="Wan P."/>
            <person name="Li L."/>
            <person name="Deng X."/>
            <person name="Kuang T."/>
            <person name="Xiang C."/>
            <person name="Zhu J.K."/>
            <person name="Oliver M.J."/>
            <person name="He Y."/>
        </authorList>
    </citation>
    <scope>NUCLEOTIDE SEQUENCE [LARGE SCALE GENOMIC DNA]</scope>
    <source>
        <strain evidence="3">cv. XS01</strain>
    </source>
</reference>
<feature type="region of interest" description="Disordered" evidence="1">
    <location>
        <begin position="169"/>
        <end position="200"/>
    </location>
</feature>
<keyword evidence="3" id="KW-1185">Reference proteome</keyword>
<sequence>MKRATKNHRCDDSADHHKSVWYSGTTTQPATTSKTALDLSGATTQSADHNVQRNSALKGTRLNINQLKSTALETFNELNRSHYLLKSKAAKEQKNYGSTIAKTHEHCNNFALLKSGNSSLQTDWSRRQDIQARKVKGCLSWTVRRYQAGTLVGDQLEMEKSWSLEAALRAGKNRTSSATNKRGVEQEFAQRQINEAEQPA</sequence>
<dbReference type="AlphaFoldDB" id="A0A2Z7AG68"/>
<organism evidence="2 3">
    <name type="scientific">Dorcoceras hygrometricum</name>
    <dbReference type="NCBI Taxonomy" id="472368"/>
    <lineage>
        <taxon>Eukaryota</taxon>
        <taxon>Viridiplantae</taxon>
        <taxon>Streptophyta</taxon>
        <taxon>Embryophyta</taxon>
        <taxon>Tracheophyta</taxon>
        <taxon>Spermatophyta</taxon>
        <taxon>Magnoliopsida</taxon>
        <taxon>eudicotyledons</taxon>
        <taxon>Gunneridae</taxon>
        <taxon>Pentapetalae</taxon>
        <taxon>asterids</taxon>
        <taxon>lamiids</taxon>
        <taxon>Lamiales</taxon>
        <taxon>Gesneriaceae</taxon>
        <taxon>Didymocarpoideae</taxon>
        <taxon>Trichosporeae</taxon>
        <taxon>Loxocarpinae</taxon>
        <taxon>Dorcoceras</taxon>
    </lineage>
</organism>